<evidence type="ECO:0000313" key="9">
    <source>
        <dbReference type="EMBL" id="SVB70490.1"/>
    </source>
</evidence>
<dbReference type="GO" id="GO:0005886">
    <property type="term" value="C:plasma membrane"/>
    <property type="evidence" value="ECO:0007669"/>
    <property type="project" value="UniProtKB-SubCell"/>
</dbReference>
<dbReference type="InterPro" id="IPR000297">
    <property type="entry name" value="PPIase_PpiC"/>
</dbReference>
<dbReference type="SUPFAM" id="SSF54534">
    <property type="entry name" value="FKBP-like"/>
    <property type="match status" value="1"/>
</dbReference>
<evidence type="ECO:0000259" key="8">
    <source>
        <dbReference type="PROSITE" id="PS50198"/>
    </source>
</evidence>
<reference evidence="9" key="1">
    <citation type="submission" date="2018-05" db="EMBL/GenBank/DDBJ databases">
        <authorList>
            <person name="Lanie J.A."/>
            <person name="Ng W.-L."/>
            <person name="Kazmierczak K.M."/>
            <person name="Andrzejewski T.M."/>
            <person name="Davidsen T.M."/>
            <person name="Wayne K.J."/>
            <person name="Tettelin H."/>
            <person name="Glass J.I."/>
            <person name="Rusch D."/>
            <person name="Podicherti R."/>
            <person name="Tsui H.-C.T."/>
            <person name="Winkler M.E."/>
        </authorList>
    </citation>
    <scope>NUCLEOTIDE SEQUENCE</scope>
</reference>
<gene>
    <name evidence="9" type="ORF">METZ01_LOCUS223344</name>
</gene>
<keyword evidence="5" id="KW-0143">Chaperone</keyword>
<dbReference type="Gene3D" id="3.10.50.40">
    <property type="match status" value="1"/>
</dbReference>
<keyword evidence="2" id="KW-1003">Cell membrane</keyword>
<evidence type="ECO:0000256" key="7">
    <source>
        <dbReference type="ARBA" id="ARBA00042775"/>
    </source>
</evidence>
<name>A0A382G5F5_9ZZZZ</name>
<keyword evidence="4" id="KW-0472">Membrane</keyword>
<feature type="non-terminal residue" evidence="9">
    <location>
        <position position="1"/>
    </location>
</feature>
<dbReference type="AlphaFoldDB" id="A0A382G5F5"/>
<comment type="subcellular location">
    <subcellularLocation>
        <location evidence="1">Cell inner membrane</location>
        <topology evidence="1">Single-pass type II membrane protein</topology>
        <orientation evidence="1">Periplasmic side</orientation>
    </subcellularLocation>
</comment>
<dbReference type="EMBL" id="UINC01053681">
    <property type="protein sequence ID" value="SVB70490.1"/>
    <property type="molecule type" value="Genomic_DNA"/>
</dbReference>
<evidence type="ECO:0000256" key="2">
    <source>
        <dbReference type="ARBA" id="ARBA00022475"/>
    </source>
</evidence>
<organism evidence="9">
    <name type="scientific">marine metagenome</name>
    <dbReference type="NCBI Taxonomy" id="408172"/>
    <lineage>
        <taxon>unclassified sequences</taxon>
        <taxon>metagenomes</taxon>
        <taxon>ecological metagenomes</taxon>
    </lineage>
</organism>
<dbReference type="InterPro" id="IPR046357">
    <property type="entry name" value="PPIase_dom_sf"/>
</dbReference>
<feature type="domain" description="PpiC" evidence="8">
    <location>
        <begin position="83"/>
        <end position="182"/>
    </location>
</feature>
<proteinExistence type="predicted"/>
<evidence type="ECO:0000256" key="5">
    <source>
        <dbReference type="ARBA" id="ARBA00023186"/>
    </source>
</evidence>
<dbReference type="Pfam" id="PF00639">
    <property type="entry name" value="Rotamase"/>
    <property type="match status" value="1"/>
</dbReference>
<dbReference type="GO" id="GO:0003755">
    <property type="term" value="F:peptidyl-prolyl cis-trans isomerase activity"/>
    <property type="evidence" value="ECO:0007669"/>
    <property type="project" value="InterPro"/>
</dbReference>
<evidence type="ECO:0000256" key="1">
    <source>
        <dbReference type="ARBA" id="ARBA00004382"/>
    </source>
</evidence>
<dbReference type="PROSITE" id="PS50198">
    <property type="entry name" value="PPIC_PPIASE_2"/>
    <property type="match status" value="1"/>
</dbReference>
<dbReference type="PANTHER" id="PTHR47529:SF1">
    <property type="entry name" value="PERIPLASMIC CHAPERONE PPID"/>
    <property type="match status" value="1"/>
</dbReference>
<keyword evidence="3" id="KW-0997">Cell inner membrane</keyword>
<evidence type="ECO:0000256" key="3">
    <source>
        <dbReference type="ARBA" id="ARBA00022519"/>
    </source>
</evidence>
<dbReference type="PANTHER" id="PTHR47529">
    <property type="entry name" value="PEPTIDYL-PROLYL CIS-TRANS ISOMERASE D"/>
    <property type="match status" value="1"/>
</dbReference>
<evidence type="ECO:0000256" key="4">
    <source>
        <dbReference type="ARBA" id="ARBA00023136"/>
    </source>
</evidence>
<dbReference type="InterPro" id="IPR052029">
    <property type="entry name" value="PpiD_chaperone"/>
</dbReference>
<evidence type="ECO:0000256" key="6">
    <source>
        <dbReference type="ARBA" id="ARBA00040743"/>
    </source>
</evidence>
<protein>
    <recommendedName>
        <fullName evidence="6">Periplasmic chaperone PpiD</fullName>
    </recommendedName>
    <alternativeName>
        <fullName evidence="7">Periplasmic folding chaperone</fullName>
    </alternativeName>
</protein>
<sequence length="446" mass="50238">LAGQTRDITFIKLKFSDFNNQLSPSSDEKKVFYKSNISLFQTEEKTNLKYIELSDIKLRDKLKISEDQLKEEYSSYLEDFDTSTRRSASHIEIKVTNKRTREAALSLASELKEMAESGQDFSALVVEFSEDEGSKNTGGDLGVSDGTTFPVEFENALKGLEEGQVSDPVVLGNSIHVLKLLKVQIPTPKSFDSMRLSLKESLEDNLISSRFSDLLDRASNLVFTSGSLDSISEELQIPVLETGLFVKEFAPNPFKDSNLLESLFLEREKPKGYLSDLIELSEGQAVIYEVIDFQEKKILPYGEVESEVLEELVKELAEAEISKKSNQILLGLREKISFSSIADKNGLKLESYKGVQRNSSLLPSTTLLDLFNISRAEQSPFGESILENNNRIIYMVEAINDVEENFEQDQTNAFSTFLNRERKLSELAEIQSSLRQSAKISIYNSN</sequence>
<accession>A0A382G5F5</accession>